<evidence type="ECO:0000313" key="2">
    <source>
        <dbReference type="EMBL" id="TDP88272.1"/>
    </source>
</evidence>
<dbReference type="SUPFAM" id="SSF51695">
    <property type="entry name" value="PLC-like phosphodiesterases"/>
    <property type="match status" value="1"/>
</dbReference>
<dbReference type="EMBL" id="SNXW01000001">
    <property type="protein sequence ID" value="TDP88272.1"/>
    <property type="molecule type" value="Genomic_DNA"/>
</dbReference>
<keyword evidence="3" id="KW-1185">Reference proteome</keyword>
<organism evidence="2 3">
    <name type="scientific">Aquabacterium commune</name>
    <dbReference type="NCBI Taxonomy" id="70586"/>
    <lineage>
        <taxon>Bacteria</taxon>
        <taxon>Pseudomonadati</taxon>
        <taxon>Pseudomonadota</taxon>
        <taxon>Betaproteobacteria</taxon>
        <taxon>Burkholderiales</taxon>
        <taxon>Aquabacterium</taxon>
    </lineage>
</organism>
<dbReference type="AlphaFoldDB" id="A0A4R6RNU6"/>
<feature type="domain" description="GP-PDE" evidence="1">
    <location>
        <begin position="18"/>
        <end position="256"/>
    </location>
</feature>
<name>A0A4R6RNU6_9BURK</name>
<proteinExistence type="predicted"/>
<dbReference type="Pfam" id="PF03009">
    <property type="entry name" value="GDPD"/>
    <property type="match status" value="1"/>
</dbReference>
<dbReference type="InterPro" id="IPR017946">
    <property type="entry name" value="PLC-like_Pdiesterase_TIM-brl"/>
</dbReference>
<accession>A0A4R6RNU6</accession>
<dbReference type="NCBIfam" id="NF006989">
    <property type="entry name" value="PRK09454.1"/>
    <property type="match status" value="1"/>
</dbReference>
<dbReference type="PANTHER" id="PTHR46211:SF1">
    <property type="entry name" value="GLYCEROPHOSPHODIESTER PHOSPHODIESTERASE, CYTOPLASMIC"/>
    <property type="match status" value="1"/>
</dbReference>
<gene>
    <name evidence="2" type="ORF">EV672_101417</name>
</gene>
<dbReference type="GO" id="GO:0006629">
    <property type="term" value="P:lipid metabolic process"/>
    <property type="evidence" value="ECO:0007669"/>
    <property type="project" value="InterPro"/>
</dbReference>
<dbReference type="GO" id="GO:0008081">
    <property type="term" value="F:phosphoric diester hydrolase activity"/>
    <property type="evidence" value="ECO:0007669"/>
    <property type="project" value="InterPro"/>
</dbReference>
<comment type="caution">
    <text evidence="2">The sequence shown here is derived from an EMBL/GenBank/DDBJ whole genome shotgun (WGS) entry which is preliminary data.</text>
</comment>
<protein>
    <submittedName>
        <fullName evidence="2">Glycerophosphoryl diester phosphodiesterase</fullName>
    </submittedName>
</protein>
<dbReference type="InterPro" id="IPR030395">
    <property type="entry name" value="GP_PDE_dom"/>
</dbReference>
<dbReference type="Proteomes" id="UP000294593">
    <property type="component" value="Unassembled WGS sequence"/>
</dbReference>
<dbReference type="PROSITE" id="PS51704">
    <property type="entry name" value="GP_PDE"/>
    <property type="match status" value="1"/>
</dbReference>
<evidence type="ECO:0000259" key="1">
    <source>
        <dbReference type="PROSITE" id="PS51704"/>
    </source>
</evidence>
<reference evidence="2 3" key="1">
    <citation type="submission" date="2019-03" db="EMBL/GenBank/DDBJ databases">
        <title>Genomic Encyclopedia of Type Strains, Phase IV (KMG-IV): sequencing the most valuable type-strain genomes for metagenomic binning, comparative biology and taxonomic classification.</title>
        <authorList>
            <person name="Goeker M."/>
        </authorList>
    </citation>
    <scope>NUCLEOTIDE SEQUENCE [LARGE SCALE GENOMIC DNA]</scope>
    <source>
        <strain evidence="2 3">DSM 11901</strain>
    </source>
</reference>
<sequence>MLMPMTMPDSHLAPWPYPCWIAHRGAGTLAPENTLAAFRLGADHGFAMFECDVKLSADGEPFLLHDAELDRTTNGQGASALLSWDALSRLDAGSWHGRAHAGEPLLRLEALARWLQGLGLMVNLEIKPNPGDDVRTGRVVAERVAALWARSEVKPLLSSFSVTALEAAAEAQPGLPRALLLERWQPEGIDEANRLGCCALVVHQAFLNARRIEAIHAAGMKSLAYTVNDAERAGTLWLSGLDGMVTDRVDLFEPQARLGACPGLNLVPDVLIA</sequence>
<evidence type="ECO:0000313" key="3">
    <source>
        <dbReference type="Proteomes" id="UP000294593"/>
    </source>
</evidence>
<dbReference type="Gene3D" id="3.20.20.190">
    <property type="entry name" value="Phosphatidylinositol (PI) phosphodiesterase"/>
    <property type="match status" value="1"/>
</dbReference>
<dbReference type="PANTHER" id="PTHR46211">
    <property type="entry name" value="GLYCEROPHOSPHORYL DIESTER PHOSPHODIESTERASE"/>
    <property type="match status" value="1"/>
</dbReference>